<dbReference type="GO" id="GO:0003700">
    <property type="term" value="F:DNA-binding transcription factor activity"/>
    <property type="evidence" value="ECO:0007669"/>
    <property type="project" value="InterPro"/>
</dbReference>
<name>A0AAN8UFI6_9MAGN</name>
<dbReference type="PANTHER" id="PTHR46373">
    <property type="entry name" value="PROTEIN RKD4"/>
    <property type="match status" value="1"/>
</dbReference>
<gene>
    <name evidence="8" type="ORF">RJ641_021876</name>
</gene>
<evidence type="ECO:0000313" key="9">
    <source>
        <dbReference type="Proteomes" id="UP001370490"/>
    </source>
</evidence>
<keyword evidence="5" id="KW-0804">Transcription</keyword>
<keyword evidence="6" id="KW-0539">Nucleus</keyword>
<dbReference type="PROSITE" id="PS51519">
    <property type="entry name" value="RWP_RK"/>
    <property type="match status" value="1"/>
</dbReference>
<keyword evidence="3" id="KW-0175">Coiled coil</keyword>
<reference evidence="8 9" key="1">
    <citation type="submission" date="2023-12" db="EMBL/GenBank/DDBJ databases">
        <title>A high-quality genome assembly for Dillenia turbinata (Dilleniales).</title>
        <authorList>
            <person name="Chanderbali A."/>
        </authorList>
    </citation>
    <scope>NUCLEOTIDE SEQUENCE [LARGE SCALE GENOMIC DNA]</scope>
    <source>
        <strain evidence="8">LSX21</strain>
        <tissue evidence="8">Leaf</tissue>
    </source>
</reference>
<comment type="caution">
    <text evidence="8">The sequence shown here is derived from an EMBL/GenBank/DDBJ whole genome shotgun (WGS) entry which is preliminary data.</text>
</comment>
<feature type="domain" description="RWP-RK" evidence="7">
    <location>
        <begin position="120"/>
        <end position="200"/>
    </location>
</feature>
<dbReference type="AlphaFoldDB" id="A0AAN8UFI6"/>
<dbReference type="PANTHER" id="PTHR46373:SF2">
    <property type="entry name" value="RWP-RK DOMAIN-CONTAINING PROTEIN"/>
    <property type="match status" value="1"/>
</dbReference>
<evidence type="ECO:0000259" key="7">
    <source>
        <dbReference type="PROSITE" id="PS51519"/>
    </source>
</evidence>
<dbReference type="InterPro" id="IPR003035">
    <property type="entry name" value="RWP-RK_dom"/>
</dbReference>
<comment type="function">
    <text evidence="1">Putative transcription factor.</text>
</comment>
<protein>
    <submittedName>
        <fullName evidence="8">RWP-RK domain</fullName>
    </submittedName>
</protein>
<evidence type="ECO:0000256" key="4">
    <source>
        <dbReference type="ARBA" id="ARBA00023125"/>
    </source>
</evidence>
<keyword evidence="4" id="KW-0238">DNA-binding</keyword>
<organism evidence="8 9">
    <name type="scientific">Dillenia turbinata</name>
    <dbReference type="NCBI Taxonomy" id="194707"/>
    <lineage>
        <taxon>Eukaryota</taxon>
        <taxon>Viridiplantae</taxon>
        <taxon>Streptophyta</taxon>
        <taxon>Embryophyta</taxon>
        <taxon>Tracheophyta</taxon>
        <taxon>Spermatophyta</taxon>
        <taxon>Magnoliopsida</taxon>
        <taxon>eudicotyledons</taxon>
        <taxon>Gunneridae</taxon>
        <taxon>Pentapetalae</taxon>
        <taxon>Dilleniales</taxon>
        <taxon>Dilleniaceae</taxon>
        <taxon>Dillenia</taxon>
    </lineage>
</organism>
<accession>A0AAN8UFI6</accession>
<dbReference type="EMBL" id="JBAMMX010000026">
    <property type="protein sequence ID" value="KAK6914555.1"/>
    <property type="molecule type" value="Genomic_DNA"/>
</dbReference>
<dbReference type="InterPro" id="IPR044607">
    <property type="entry name" value="RKD-like"/>
</dbReference>
<dbReference type="Pfam" id="PF02042">
    <property type="entry name" value="RWP-RK"/>
    <property type="match status" value="1"/>
</dbReference>
<keyword evidence="9" id="KW-1185">Reference proteome</keyword>
<keyword evidence="2" id="KW-0805">Transcription regulation</keyword>
<evidence type="ECO:0000256" key="2">
    <source>
        <dbReference type="ARBA" id="ARBA00023015"/>
    </source>
</evidence>
<evidence type="ECO:0000256" key="1">
    <source>
        <dbReference type="ARBA" id="ARBA00004049"/>
    </source>
</evidence>
<evidence type="ECO:0000256" key="6">
    <source>
        <dbReference type="ARBA" id="ARBA00023242"/>
    </source>
</evidence>
<dbReference type="GO" id="GO:0003677">
    <property type="term" value="F:DNA binding"/>
    <property type="evidence" value="ECO:0007669"/>
    <property type="project" value="UniProtKB-KW"/>
</dbReference>
<evidence type="ECO:0000256" key="5">
    <source>
        <dbReference type="ARBA" id="ARBA00023163"/>
    </source>
</evidence>
<evidence type="ECO:0000256" key="3">
    <source>
        <dbReference type="ARBA" id="ARBA00023054"/>
    </source>
</evidence>
<proteinExistence type="predicted"/>
<dbReference type="Proteomes" id="UP001370490">
    <property type="component" value="Unassembled WGS sequence"/>
</dbReference>
<evidence type="ECO:0000313" key="8">
    <source>
        <dbReference type="EMBL" id="KAK6914555.1"/>
    </source>
</evidence>
<sequence length="223" mass="25895">MALPPNNNNSSPRLGDYKDPFEDPNIWDILSNATMESPDQFFHLGVWISKLEIHGRLGLFSHAVLETVDSTQIDEEFLNRDLQAFEFIEASNEIVKQFLIQYCIQQKMAGFTMLKDPLSGFYDALRRRRTKKLQPEDLRKYYGIPMDSAANELNVCGSVMKKLIHKFNIKRWPHRKIKSFKRRIAALQPLLRSNDEEERRKALQEIQLLQHKITTMCAGNGEG</sequence>